<feature type="transmembrane region" description="Helical" evidence="1">
    <location>
        <begin position="12"/>
        <end position="31"/>
    </location>
</feature>
<evidence type="ECO:0000313" key="2">
    <source>
        <dbReference type="EMBL" id="OQB42383.1"/>
    </source>
</evidence>
<organism evidence="2">
    <name type="scientific">candidate division CPR1 bacterium ADurb.Bin160</name>
    <dbReference type="NCBI Taxonomy" id="1852826"/>
    <lineage>
        <taxon>Bacteria</taxon>
        <taxon>candidate division CPR1</taxon>
    </lineage>
</organism>
<name>A0A1V5ZQ54_9BACT</name>
<feature type="transmembrane region" description="Helical" evidence="1">
    <location>
        <begin position="37"/>
        <end position="62"/>
    </location>
</feature>
<evidence type="ECO:0000256" key="1">
    <source>
        <dbReference type="SAM" id="Phobius"/>
    </source>
</evidence>
<dbReference type="Proteomes" id="UP000485621">
    <property type="component" value="Unassembled WGS sequence"/>
</dbReference>
<sequence>MFEKLSSIFGYFILELSLYISFAKFAVYLLFTKTSSYLINFLSRFLSLGVIALNILILYHVIF</sequence>
<accession>A0A1V5ZQ54</accession>
<proteinExistence type="predicted"/>
<keyword evidence="1" id="KW-0812">Transmembrane</keyword>
<protein>
    <submittedName>
        <fullName evidence="2">Uncharacterized protein</fullName>
    </submittedName>
</protein>
<comment type="caution">
    <text evidence="2">The sequence shown here is derived from an EMBL/GenBank/DDBJ whole genome shotgun (WGS) entry which is preliminary data.</text>
</comment>
<dbReference type="AlphaFoldDB" id="A0A1V5ZQ54"/>
<gene>
    <name evidence="2" type="ORF">BWY04_00262</name>
</gene>
<keyword evidence="1" id="KW-1133">Transmembrane helix</keyword>
<dbReference type="EMBL" id="MWDB01000003">
    <property type="protein sequence ID" value="OQB42383.1"/>
    <property type="molecule type" value="Genomic_DNA"/>
</dbReference>
<reference evidence="2" key="1">
    <citation type="submission" date="2017-02" db="EMBL/GenBank/DDBJ databases">
        <title>Delving into the versatile metabolic prowess of the omnipresent phylum Bacteroidetes.</title>
        <authorList>
            <person name="Nobu M.K."/>
            <person name="Mei R."/>
            <person name="Narihiro T."/>
            <person name="Kuroda K."/>
            <person name="Liu W.-T."/>
        </authorList>
    </citation>
    <scope>NUCLEOTIDE SEQUENCE</scope>
    <source>
        <strain evidence="2">ADurb.Bin160</strain>
    </source>
</reference>
<keyword evidence="1" id="KW-0472">Membrane</keyword>